<dbReference type="EMBL" id="VIEB01000540">
    <property type="protein sequence ID" value="TQD87309.1"/>
    <property type="molecule type" value="Genomic_DNA"/>
</dbReference>
<dbReference type="PANTHER" id="PTHR12357:SF77">
    <property type="entry name" value="YTH DOMAIN-CONTAINING FAMILY PROTEIN"/>
    <property type="match status" value="1"/>
</dbReference>
<feature type="compositionally biased region" description="Basic and acidic residues" evidence="2">
    <location>
        <begin position="378"/>
        <end position="387"/>
    </location>
</feature>
<dbReference type="Gene3D" id="3.10.590.10">
    <property type="entry name" value="ph1033 like domains"/>
    <property type="match status" value="1"/>
</dbReference>
<feature type="domain" description="YTH" evidence="3">
    <location>
        <begin position="118"/>
        <end position="255"/>
    </location>
</feature>
<evidence type="ECO:0000256" key="1">
    <source>
        <dbReference type="RuleBase" id="RU369095"/>
    </source>
</evidence>
<gene>
    <name evidence="4" type="ORF">C1H46_027140</name>
</gene>
<proteinExistence type="inferred from homology"/>
<dbReference type="Pfam" id="PF04146">
    <property type="entry name" value="YTH"/>
    <property type="match status" value="1"/>
</dbReference>
<evidence type="ECO:0000313" key="5">
    <source>
        <dbReference type="Proteomes" id="UP000315295"/>
    </source>
</evidence>
<name>A0A540LLV0_MALBA</name>
<dbReference type="PANTHER" id="PTHR12357">
    <property type="entry name" value="YTH YT521-B HOMOLOGY DOMAIN-CONTAINING"/>
    <property type="match status" value="1"/>
</dbReference>
<dbReference type="GO" id="GO:0061157">
    <property type="term" value="P:mRNA destabilization"/>
    <property type="evidence" value="ECO:0007669"/>
    <property type="project" value="TreeGrafter"/>
</dbReference>
<evidence type="ECO:0000256" key="2">
    <source>
        <dbReference type="SAM" id="MobiDB-lite"/>
    </source>
</evidence>
<dbReference type="GO" id="GO:1990247">
    <property type="term" value="F:N6-methyladenosine-containing RNA reader activity"/>
    <property type="evidence" value="ECO:0007669"/>
    <property type="project" value="UniProtKB-UniRule"/>
</dbReference>
<feature type="region of interest" description="Disordered" evidence="2">
    <location>
        <begin position="365"/>
        <end position="395"/>
    </location>
</feature>
<sequence>MHGYGLVSSSFGGRYPHGSSYQSSNYGGASYSFGNDRNRLNVDKTRRRERDWDSISVNNNSHDICNDRNRGPRASKMKGKSTSDQSSSSSVRKMDLSASGFNLDSLNQLIFVTDYKDAKFFIIKSFSEDNIHKSIKYNVWASTPHGNKKLDAAYHEAKKIKCSCPVFLFFSVNASRQFCGVAEMVGHVDFEKDADYWQQDRWSGQFPVQWHIVKDVPNIRFRHILLENNDNKPVTHSRDCQEVNLKQGIELVKIFNDFDARTSIIDDFEFYDEREKSLKERKVKQEASSTTDASDSVGVDSVKEISDSFDHALQLKGSNGKGVAKTEHDISSKTEAASAILEHDSCMDQISDSLCQVLQLEEGDKELALPSESSNDGDDSKSVDRKATGVSTTSA</sequence>
<dbReference type="GO" id="GO:0005737">
    <property type="term" value="C:cytoplasm"/>
    <property type="evidence" value="ECO:0007669"/>
    <property type="project" value="TreeGrafter"/>
</dbReference>
<protein>
    <recommendedName>
        <fullName evidence="1">YTH domain-containing family protein</fullName>
    </recommendedName>
</protein>
<comment type="function">
    <text evidence="1">Specifically recognizes and binds N6-methyladenosine (m6A)-containing RNAs, and regulates mRNA stability. M6A is a modification present at internal sites of mRNAs and some non-coding RNAs and plays a role in mRNA stability and processing.</text>
</comment>
<comment type="similarity">
    <text evidence="1">Belongs to the YTHDF family.</text>
</comment>
<dbReference type="Proteomes" id="UP000315295">
    <property type="component" value="Unassembled WGS sequence"/>
</dbReference>
<dbReference type="GO" id="GO:0003729">
    <property type="term" value="F:mRNA binding"/>
    <property type="evidence" value="ECO:0007669"/>
    <property type="project" value="UniProtKB-UniRule"/>
</dbReference>
<dbReference type="InterPro" id="IPR007275">
    <property type="entry name" value="YTH_domain"/>
</dbReference>
<dbReference type="PROSITE" id="PS50882">
    <property type="entry name" value="YTH"/>
    <property type="match status" value="1"/>
</dbReference>
<dbReference type="AlphaFoldDB" id="A0A540LLV0"/>
<dbReference type="CDD" id="cd21134">
    <property type="entry name" value="YTH"/>
    <property type="match status" value="1"/>
</dbReference>
<comment type="caution">
    <text evidence="4">The sequence shown here is derived from an EMBL/GenBank/DDBJ whole genome shotgun (WGS) entry which is preliminary data.</text>
</comment>
<dbReference type="STRING" id="106549.A0A540LLV0"/>
<accession>A0A540LLV0</accession>
<feature type="region of interest" description="Disordered" evidence="2">
    <location>
        <begin position="56"/>
        <end position="91"/>
    </location>
</feature>
<keyword evidence="5" id="KW-1185">Reference proteome</keyword>
<dbReference type="InterPro" id="IPR045168">
    <property type="entry name" value="YTH_prot"/>
</dbReference>
<evidence type="ECO:0000313" key="4">
    <source>
        <dbReference type="EMBL" id="TQD87309.1"/>
    </source>
</evidence>
<keyword evidence="1" id="KW-0694">RNA-binding</keyword>
<evidence type="ECO:0000259" key="3">
    <source>
        <dbReference type="PROSITE" id="PS50882"/>
    </source>
</evidence>
<reference evidence="4 5" key="1">
    <citation type="journal article" date="2019" name="G3 (Bethesda)">
        <title>Sequencing of a Wild Apple (Malus baccata) Genome Unravels the Differences Between Cultivated and Wild Apple Species Regarding Disease Resistance and Cold Tolerance.</title>
        <authorList>
            <person name="Chen X."/>
        </authorList>
    </citation>
    <scope>NUCLEOTIDE SEQUENCE [LARGE SCALE GENOMIC DNA]</scope>
    <source>
        <strain evidence="5">cv. Shandingzi</strain>
        <tissue evidence="4">Leaves</tissue>
    </source>
</reference>
<organism evidence="4 5">
    <name type="scientific">Malus baccata</name>
    <name type="common">Siberian crab apple</name>
    <name type="synonym">Pyrus baccata</name>
    <dbReference type="NCBI Taxonomy" id="106549"/>
    <lineage>
        <taxon>Eukaryota</taxon>
        <taxon>Viridiplantae</taxon>
        <taxon>Streptophyta</taxon>
        <taxon>Embryophyta</taxon>
        <taxon>Tracheophyta</taxon>
        <taxon>Spermatophyta</taxon>
        <taxon>Magnoliopsida</taxon>
        <taxon>eudicotyledons</taxon>
        <taxon>Gunneridae</taxon>
        <taxon>Pentapetalae</taxon>
        <taxon>rosids</taxon>
        <taxon>fabids</taxon>
        <taxon>Rosales</taxon>
        <taxon>Rosaceae</taxon>
        <taxon>Amygdaloideae</taxon>
        <taxon>Maleae</taxon>
        <taxon>Malus</taxon>
    </lineage>
</organism>